<dbReference type="SUPFAM" id="SSF52540">
    <property type="entry name" value="P-loop containing nucleoside triphosphate hydrolases"/>
    <property type="match status" value="1"/>
</dbReference>
<dbReference type="KEGG" id="iod:EJO50_00860"/>
<reference evidence="2 3" key="1">
    <citation type="submission" date="2018-12" db="EMBL/GenBank/DDBJ databases">
        <title>Complete genome sequence of Iodobacter sp. H11R3.</title>
        <authorList>
            <person name="Bae J.-W."/>
        </authorList>
    </citation>
    <scope>NUCLEOTIDE SEQUENCE [LARGE SCALE GENOMIC DNA]</scope>
    <source>
        <strain evidence="2 3">H11R3</strain>
    </source>
</reference>
<dbReference type="InterPro" id="IPR027417">
    <property type="entry name" value="P-loop_NTPase"/>
</dbReference>
<organism evidence="2 3">
    <name type="scientific">Iodobacter ciconiae</name>
    <dbReference type="NCBI Taxonomy" id="2496266"/>
    <lineage>
        <taxon>Bacteria</taxon>
        <taxon>Pseudomonadati</taxon>
        <taxon>Pseudomonadota</taxon>
        <taxon>Betaproteobacteria</taxon>
        <taxon>Neisseriales</taxon>
        <taxon>Chitinibacteraceae</taxon>
        <taxon>Iodobacter</taxon>
    </lineage>
</organism>
<evidence type="ECO:0000313" key="2">
    <source>
        <dbReference type="EMBL" id="AZN35160.1"/>
    </source>
</evidence>
<evidence type="ECO:0000313" key="3">
    <source>
        <dbReference type="Proteomes" id="UP000282438"/>
    </source>
</evidence>
<keyword evidence="3" id="KW-1185">Reference proteome</keyword>
<dbReference type="EMBL" id="CP034433">
    <property type="protein sequence ID" value="AZN35160.1"/>
    <property type="molecule type" value="Genomic_DNA"/>
</dbReference>
<feature type="compositionally biased region" description="Basic and acidic residues" evidence="1">
    <location>
        <begin position="294"/>
        <end position="305"/>
    </location>
</feature>
<sequence length="305" mass="34658">MGAAGYCWVLEDFHKVAEEHKESLAQMMKVFMDVSDKYENLKIVAIGAVNTAREIVRYDREMRRRVSEIHVELMSDAEIEEIIAKGEINLNVKFSERVKSDIVHYSNGLAAICHRLCYILCDIEQIYETLDDAPYEIDDISPAVEEYLKEESDTIKCSLDKALKAKGAEDVLRVISSNGREGMTIEIIHDKLLELSVKIKTDKLLAVLNDLVLEKYGEIIKLDLDSGRYAFSDPFLHSFSRVFFEEKDNRESSSRLSEREMISLLNTAMRAMIARSKSLGVDSHSGDADSQSEDDLRTNTEADSR</sequence>
<name>A0A3S8ZNY2_9NEIS</name>
<evidence type="ECO:0000256" key="1">
    <source>
        <dbReference type="SAM" id="MobiDB-lite"/>
    </source>
</evidence>
<protein>
    <submittedName>
        <fullName evidence="2">Uncharacterized protein</fullName>
    </submittedName>
</protein>
<proteinExistence type="predicted"/>
<feature type="region of interest" description="Disordered" evidence="1">
    <location>
        <begin position="279"/>
        <end position="305"/>
    </location>
</feature>
<dbReference type="AlphaFoldDB" id="A0A3S8ZNY2"/>
<accession>A0A3S8ZNY2</accession>
<gene>
    <name evidence="2" type="ORF">EJO50_00860</name>
</gene>
<dbReference type="RefSeq" id="WP_125971135.1">
    <property type="nucleotide sequence ID" value="NZ_CP034433.1"/>
</dbReference>
<dbReference type="OrthoDB" id="7020775at2"/>
<dbReference type="Proteomes" id="UP000282438">
    <property type="component" value="Chromosome"/>
</dbReference>